<name>A0A1J4J414_9EUKA</name>
<proteinExistence type="predicted"/>
<reference evidence="2" key="1">
    <citation type="submission" date="2016-10" db="EMBL/GenBank/DDBJ databases">
        <authorList>
            <person name="Benchimol M."/>
            <person name="Almeida L.G."/>
            <person name="Vasconcelos A.T."/>
            <person name="Perreira-Neves A."/>
            <person name="Rosa I.A."/>
            <person name="Tasca T."/>
            <person name="Bogo M.R."/>
            <person name="de Souza W."/>
        </authorList>
    </citation>
    <scope>NUCLEOTIDE SEQUENCE [LARGE SCALE GENOMIC DNA]</scope>
    <source>
        <strain evidence="2">K</strain>
    </source>
</reference>
<comment type="caution">
    <text evidence="2">The sequence shown here is derived from an EMBL/GenBank/DDBJ whole genome shotgun (WGS) entry which is preliminary data.</text>
</comment>
<feature type="coiled-coil region" evidence="1">
    <location>
        <begin position="124"/>
        <end position="189"/>
    </location>
</feature>
<keyword evidence="1" id="KW-0175">Coiled coil</keyword>
<feature type="coiled-coil region" evidence="1">
    <location>
        <begin position="396"/>
        <end position="504"/>
    </location>
</feature>
<gene>
    <name evidence="2" type="ORF">TRFO_40807</name>
</gene>
<keyword evidence="3" id="KW-1185">Reference proteome</keyword>
<dbReference type="VEuPathDB" id="TrichDB:TRFO_40807"/>
<sequence length="577" mass="68637">MERRPIDAWLPPINKLNETIKNVVNSIHKKPVKFNENNDIINSPENLVTLNEAIMFRKEKLRHYKNVLTECQNLMRNNLSKSQTKIVNSIRLVDSQIAKYDRILDKFTNLQSYILLSTKLYSKANLYRKNIKNINAEIHNVKKEIRQHETTDEELNCEITNINLLKAKIKKLKNKRKLIYHKLDEISKNKIKNNRKFDKNAFRSMQKSINTSIVSLRSQISIIDTEMSDIQAQKTELRSLVKLAQTQYLDIKKCATDMVVRTTQKCTFRTNVVDEMKKLIQLRRDKQELYNVLKKEKSHLFGLENEVSTLNSDIAELKKKKQNLIHQEEKIENEFLNGMFTKHSHKNKKGNKNHQNHIEFVIEGNQKELIKEYQRNKYHQDDYNIPNSDDFTGFDEEQMKKELRQIKKKKEIQKKEKSNLALLKKVEKTNSAIVNLRQKIRETQETILFNTNLKNEKEKAKRDRENQSILFSFEKIQNQINLKKENIKKLKEIIEKDKEFLKQNNPLLNTESRKDQLLSHRSFTKSNSYFSDFLQRIKLEKKRWISNMHVSSINLLSESWNAHLNELEKEFNNLPFD</sequence>
<evidence type="ECO:0000313" key="2">
    <source>
        <dbReference type="EMBL" id="OHS92887.1"/>
    </source>
</evidence>
<organism evidence="2 3">
    <name type="scientific">Tritrichomonas foetus</name>
    <dbReference type="NCBI Taxonomy" id="1144522"/>
    <lineage>
        <taxon>Eukaryota</taxon>
        <taxon>Metamonada</taxon>
        <taxon>Parabasalia</taxon>
        <taxon>Tritrichomonadida</taxon>
        <taxon>Tritrichomonadidae</taxon>
        <taxon>Tritrichomonas</taxon>
    </lineage>
</organism>
<dbReference type="GeneID" id="94848118"/>
<protein>
    <submittedName>
        <fullName evidence="2">Uncharacterized protein</fullName>
    </submittedName>
</protein>
<dbReference type="RefSeq" id="XP_068346024.1">
    <property type="nucleotide sequence ID" value="XM_068513414.1"/>
</dbReference>
<evidence type="ECO:0000256" key="1">
    <source>
        <dbReference type="SAM" id="Coils"/>
    </source>
</evidence>
<feature type="coiled-coil region" evidence="1">
    <location>
        <begin position="276"/>
        <end position="334"/>
    </location>
</feature>
<dbReference type="Proteomes" id="UP000179807">
    <property type="component" value="Unassembled WGS sequence"/>
</dbReference>
<dbReference type="AlphaFoldDB" id="A0A1J4J414"/>
<dbReference type="EMBL" id="MLAK01001458">
    <property type="protein sequence ID" value="OHS92887.1"/>
    <property type="molecule type" value="Genomic_DNA"/>
</dbReference>
<evidence type="ECO:0000313" key="3">
    <source>
        <dbReference type="Proteomes" id="UP000179807"/>
    </source>
</evidence>
<accession>A0A1J4J414</accession>